<dbReference type="Proteomes" id="UP000610862">
    <property type="component" value="Unassembled WGS sequence"/>
</dbReference>
<dbReference type="AlphaFoldDB" id="A0A926E8E7"/>
<feature type="transmembrane region" description="Helical" evidence="7">
    <location>
        <begin position="79"/>
        <end position="100"/>
    </location>
</feature>
<organism evidence="9 10">
    <name type="scientific">Lentihominibacter hominis</name>
    <dbReference type="NCBI Taxonomy" id="2763645"/>
    <lineage>
        <taxon>Bacteria</taxon>
        <taxon>Bacillati</taxon>
        <taxon>Bacillota</taxon>
        <taxon>Clostridia</taxon>
        <taxon>Peptostreptococcales</taxon>
        <taxon>Anaerovoracaceae</taxon>
        <taxon>Lentihominibacter</taxon>
    </lineage>
</organism>
<comment type="similarity">
    <text evidence="2">Belongs to the EamA transporter family.</text>
</comment>
<dbReference type="InterPro" id="IPR051258">
    <property type="entry name" value="Diverse_Substrate_Transporter"/>
</dbReference>
<dbReference type="InterPro" id="IPR000620">
    <property type="entry name" value="EamA_dom"/>
</dbReference>
<evidence type="ECO:0000313" key="9">
    <source>
        <dbReference type="EMBL" id="MBC8568285.1"/>
    </source>
</evidence>
<feature type="transmembrane region" description="Helical" evidence="7">
    <location>
        <begin position="131"/>
        <end position="153"/>
    </location>
</feature>
<evidence type="ECO:0000256" key="5">
    <source>
        <dbReference type="ARBA" id="ARBA00022989"/>
    </source>
</evidence>
<comment type="caution">
    <text evidence="9">The sequence shown here is derived from an EMBL/GenBank/DDBJ whole genome shotgun (WGS) entry which is preliminary data.</text>
</comment>
<gene>
    <name evidence="9" type="ORF">H8692_05840</name>
</gene>
<comment type="subcellular location">
    <subcellularLocation>
        <location evidence="1">Cell membrane</location>
        <topology evidence="1">Multi-pass membrane protein</topology>
    </subcellularLocation>
</comment>
<evidence type="ECO:0000256" key="4">
    <source>
        <dbReference type="ARBA" id="ARBA00022692"/>
    </source>
</evidence>
<evidence type="ECO:0000256" key="7">
    <source>
        <dbReference type="SAM" id="Phobius"/>
    </source>
</evidence>
<proteinExistence type="inferred from homology"/>
<keyword evidence="4 7" id="KW-0812">Transmembrane</keyword>
<feature type="transmembrane region" description="Helical" evidence="7">
    <location>
        <begin position="245"/>
        <end position="267"/>
    </location>
</feature>
<keyword evidence="3" id="KW-1003">Cell membrane</keyword>
<evidence type="ECO:0000256" key="1">
    <source>
        <dbReference type="ARBA" id="ARBA00004651"/>
    </source>
</evidence>
<reference evidence="9" key="1">
    <citation type="submission" date="2020-08" db="EMBL/GenBank/DDBJ databases">
        <title>Genome public.</title>
        <authorList>
            <person name="Liu C."/>
            <person name="Sun Q."/>
        </authorList>
    </citation>
    <scope>NUCLEOTIDE SEQUENCE</scope>
    <source>
        <strain evidence="9">NSJ-24</strain>
    </source>
</reference>
<feature type="transmembrane region" description="Helical" evidence="7">
    <location>
        <begin position="7"/>
        <end position="26"/>
    </location>
</feature>
<dbReference type="InterPro" id="IPR037185">
    <property type="entry name" value="EmrE-like"/>
</dbReference>
<evidence type="ECO:0000256" key="3">
    <source>
        <dbReference type="ARBA" id="ARBA00022475"/>
    </source>
</evidence>
<sequence length="299" mass="32563">MVRFKGEIYLLLAAIIWGSAFIFQKMGMDHIGPFSFSAFRYVIGALVLLPVIFIRDVVTERKGRQAEIVFFRNKNLLKGAFFCGLASFVAGSLQQVGLVYTTAGKAGFITSMDIVIVPLILIILKREVPALTWFGIAVAAFGLYLLCITDGFTIQIGDGLVMGCAVAYSFQIILIDHYSEKTDVLKLSFMQFMFAGIVSGVVAVFAETISFQSVIDCIVPILYVAVLEVSIAFTLQIAGQKYTSAAIATVIMSLESLFAAVCGALFLHETMSAREIMGCVLMFGAFIIAQIPEMRADGK</sequence>
<feature type="transmembrane region" description="Helical" evidence="7">
    <location>
        <begin position="218"/>
        <end position="238"/>
    </location>
</feature>
<keyword evidence="5 7" id="KW-1133">Transmembrane helix</keyword>
<feature type="domain" description="EamA" evidence="8">
    <location>
        <begin position="5"/>
        <end position="146"/>
    </location>
</feature>
<feature type="transmembrane region" description="Helical" evidence="7">
    <location>
        <begin position="38"/>
        <end position="58"/>
    </location>
</feature>
<protein>
    <submittedName>
        <fullName evidence="9">DMT family transporter</fullName>
    </submittedName>
</protein>
<keyword evidence="10" id="KW-1185">Reference proteome</keyword>
<feature type="domain" description="EamA" evidence="8">
    <location>
        <begin position="156"/>
        <end position="288"/>
    </location>
</feature>
<keyword evidence="6 7" id="KW-0472">Membrane</keyword>
<dbReference type="RefSeq" id="WP_187525227.1">
    <property type="nucleotide sequence ID" value="NZ_JACRTA010000002.1"/>
</dbReference>
<dbReference type="PANTHER" id="PTHR42920">
    <property type="entry name" value="OS03G0707200 PROTEIN-RELATED"/>
    <property type="match status" value="1"/>
</dbReference>
<name>A0A926E8E7_9FIRM</name>
<feature type="transmembrane region" description="Helical" evidence="7">
    <location>
        <begin position="187"/>
        <end position="206"/>
    </location>
</feature>
<dbReference type="Pfam" id="PF00892">
    <property type="entry name" value="EamA"/>
    <property type="match status" value="2"/>
</dbReference>
<dbReference type="PANTHER" id="PTHR42920:SF5">
    <property type="entry name" value="EAMA DOMAIN-CONTAINING PROTEIN"/>
    <property type="match status" value="1"/>
</dbReference>
<evidence type="ECO:0000313" key="10">
    <source>
        <dbReference type="Proteomes" id="UP000610862"/>
    </source>
</evidence>
<dbReference type="EMBL" id="JACRTA010000002">
    <property type="protein sequence ID" value="MBC8568285.1"/>
    <property type="molecule type" value="Genomic_DNA"/>
</dbReference>
<accession>A0A926E8E7</accession>
<dbReference type="SUPFAM" id="SSF103481">
    <property type="entry name" value="Multidrug resistance efflux transporter EmrE"/>
    <property type="match status" value="2"/>
</dbReference>
<evidence type="ECO:0000256" key="6">
    <source>
        <dbReference type="ARBA" id="ARBA00023136"/>
    </source>
</evidence>
<evidence type="ECO:0000256" key="2">
    <source>
        <dbReference type="ARBA" id="ARBA00007362"/>
    </source>
</evidence>
<dbReference type="GO" id="GO:0005886">
    <property type="term" value="C:plasma membrane"/>
    <property type="evidence" value="ECO:0007669"/>
    <property type="project" value="UniProtKB-SubCell"/>
</dbReference>
<feature type="transmembrane region" description="Helical" evidence="7">
    <location>
        <begin position="106"/>
        <end position="124"/>
    </location>
</feature>
<evidence type="ECO:0000259" key="8">
    <source>
        <dbReference type="Pfam" id="PF00892"/>
    </source>
</evidence>